<dbReference type="EMBL" id="KU963261">
    <property type="protein sequence ID" value="AMS03687.1"/>
    <property type="molecule type" value="Genomic_DNA"/>
</dbReference>
<dbReference type="Proteomes" id="UP000203938">
    <property type="component" value="Segment"/>
</dbReference>
<gene>
    <name evidence="1" type="primary">52</name>
    <name evidence="1" type="ORF">SEA_BETTERKATZ_52</name>
</gene>
<protein>
    <submittedName>
        <fullName evidence="1">Uncharacterized protein</fullName>
    </submittedName>
</protein>
<dbReference type="GeneID" id="29125617"/>
<reference evidence="2" key="1">
    <citation type="submission" date="2016-03" db="EMBL/GenBank/DDBJ databases">
        <authorList>
            <person name="Berryman E.N."/>
            <person name="Forrest K.M."/>
            <person name="McHale L."/>
            <person name="Wertz A.T."/>
            <person name="Zhuang Z."/>
            <person name="Kasturiarachi N.S."/>
            <person name="Pressimone C.A."/>
            <person name="Schiebel J.G."/>
            <person name="Furbee E.C."/>
            <person name="Grubb S.R."/>
            <person name="Warner M.H."/>
            <person name="Montgomery M.T."/>
            <person name="Garlena R.A."/>
            <person name="Russell D.A."/>
            <person name="Pope W.H."/>
            <person name="Jacobs-Sera D."/>
            <person name="Hendrix R.W."/>
            <person name="Hatfull G.F."/>
        </authorList>
    </citation>
    <scope>NUCLEOTIDE SEQUENCE [LARGE SCALE GENOMIC DNA]</scope>
</reference>
<evidence type="ECO:0000313" key="2">
    <source>
        <dbReference type="Proteomes" id="UP000203938"/>
    </source>
</evidence>
<proteinExistence type="predicted"/>
<evidence type="ECO:0000313" key="1">
    <source>
        <dbReference type="EMBL" id="AMS03687.1"/>
    </source>
</evidence>
<dbReference type="RefSeq" id="YP_009302809.1">
    <property type="nucleotide sequence ID" value="NC_031247.1"/>
</dbReference>
<keyword evidence="2" id="KW-1185">Reference proteome</keyword>
<dbReference type="KEGG" id="vg:29125617"/>
<organism evidence="1 2">
    <name type="scientific">Gordonia phage BetterKatz</name>
    <dbReference type="NCBI Taxonomy" id="1821551"/>
    <lineage>
        <taxon>Viruses</taxon>
        <taxon>Duplodnaviria</taxon>
        <taxon>Heunggongvirae</taxon>
        <taxon>Uroviricota</taxon>
        <taxon>Caudoviricetes</taxon>
        <taxon>Betterkatzvirus</taxon>
        <taxon>Betterkatzvirus betterkatz</taxon>
    </lineage>
</organism>
<sequence length="80" mass="8770">MIPRPKSKYQAAQQGLADATEAVELVHDCERDYVWSTLESWSPTRLAVAVIVLAAGQSTNASLTARLDWVRDLVDDRAAA</sequence>
<name>A0A142KC54_9CAUD</name>
<accession>A0A142KC54</accession>